<dbReference type="Proteomes" id="UP000325440">
    <property type="component" value="Unassembled WGS sequence"/>
</dbReference>
<dbReference type="SUPFAM" id="SSF56672">
    <property type="entry name" value="DNA/RNA polymerases"/>
    <property type="match status" value="1"/>
</dbReference>
<protein>
    <submittedName>
        <fullName evidence="2">Reverse transcriptase domain</fullName>
    </submittedName>
</protein>
<dbReference type="OrthoDB" id="409048at2759"/>
<accession>A0A5E4N906</accession>
<sequence length="396" mass="45350">MGYTPNSLNTLVPEYRSGYLDTTNILKQFKRAKVIALLKPGKSGTEAVDYRPILLLSIPYKILERFILERIQPHIDEIIPVEQAGFRNNRSCEEQVLALTTLIEAGFQKKLKTSVAFIDFSAAYDTVWRHGLLYKFSKVINCSKLMGFLEGILANRRFQVYLVTEGLKFQFADDIAIAFQCKDLKDGSAILTKDLELMKTYFRNWRLKPNPIKTEVCAFHLNNRQAHDKLEVEFDALDRSLTFNEHLSILSKKIRSRVNLVQMLAGTGWGADAKTLRVVALSLVYRTANVMRVISGTVKSTPLQWLPALANIKPPHIRWKDALVKTIKKSVDYKSSLLYQMMLQTPNQRLKSRSPPVVYARTLISLGFDSAEEWRKEWASYTASNMKLLCDLIMEF</sequence>
<dbReference type="AlphaFoldDB" id="A0A5E4N906"/>
<evidence type="ECO:0000313" key="2">
    <source>
        <dbReference type="EMBL" id="VVC38892.1"/>
    </source>
</evidence>
<dbReference type="Pfam" id="PF00078">
    <property type="entry name" value="RVT_1"/>
    <property type="match status" value="1"/>
</dbReference>
<dbReference type="InterPro" id="IPR000477">
    <property type="entry name" value="RT_dom"/>
</dbReference>
<evidence type="ECO:0000259" key="1">
    <source>
        <dbReference type="Pfam" id="PF00078"/>
    </source>
</evidence>
<feature type="domain" description="Reverse transcriptase" evidence="1">
    <location>
        <begin position="47"/>
        <end position="144"/>
    </location>
</feature>
<dbReference type="EMBL" id="CABPRJ010001517">
    <property type="protein sequence ID" value="VVC38892.1"/>
    <property type="molecule type" value="Genomic_DNA"/>
</dbReference>
<keyword evidence="3" id="KW-1185">Reference proteome</keyword>
<dbReference type="GO" id="GO:0003964">
    <property type="term" value="F:RNA-directed DNA polymerase activity"/>
    <property type="evidence" value="ECO:0007669"/>
    <property type="project" value="UniProtKB-KW"/>
</dbReference>
<dbReference type="PANTHER" id="PTHR36688:SF1">
    <property type="entry name" value="ENDONUCLEASE_EXONUCLEASE_PHOSPHATASE DOMAIN-CONTAINING PROTEIN"/>
    <property type="match status" value="1"/>
</dbReference>
<dbReference type="PANTHER" id="PTHR36688">
    <property type="entry name" value="ENDO/EXONUCLEASE/PHOSPHATASE DOMAIN-CONTAINING PROTEIN"/>
    <property type="match status" value="1"/>
</dbReference>
<dbReference type="InterPro" id="IPR043502">
    <property type="entry name" value="DNA/RNA_pol_sf"/>
</dbReference>
<keyword evidence="2" id="KW-0808">Transferase</keyword>
<keyword evidence="2" id="KW-0548">Nucleotidyltransferase</keyword>
<keyword evidence="2" id="KW-0695">RNA-directed DNA polymerase</keyword>
<evidence type="ECO:0000313" key="3">
    <source>
        <dbReference type="Proteomes" id="UP000325440"/>
    </source>
</evidence>
<reference evidence="2 3" key="1">
    <citation type="submission" date="2019-08" db="EMBL/GenBank/DDBJ databases">
        <authorList>
            <person name="Alioto T."/>
            <person name="Alioto T."/>
            <person name="Gomez Garrido J."/>
        </authorList>
    </citation>
    <scope>NUCLEOTIDE SEQUENCE [LARGE SCALE GENOMIC DNA]</scope>
</reference>
<proteinExistence type="predicted"/>
<dbReference type="CDD" id="cd01650">
    <property type="entry name" value="RT_nLTR_like"/>
    <property type="match status" value="1"/>
</dbReference>
<name>A0A5E4N906_9HEMI</name>
<gene>
    <name evidence="2" type="ORF">CINCED_3A006345</name>
</gene>
<dbReference type="InterPro" id="IPR052560">
    <property type="entry name" value="RdDP_mobile_element"/>
</dbReference>
<organism evidence="2 3">
    <name type="scientific">Cinara cedri</name>
    <dbReference type="NCBI Taxonomy" id="506608"/>
    <lineage>
        <taxon>Eukaryota</taxon>
        <taxon>Metazoa</taxon>
        <taxon>Ecdysozoa</taxon>
        <taxon>Arthropoda</taxon>
        <taxon>Hexapoda</taxon>
        <taxon>Insecta</taxon>
        <taxon>Pterygota</taxon>
        <taxon>Neoptera</taxon>
        <taxon>Paraneoptera</taxon>
        <taxon>Hemiptera</taxon>
        <taxon>Sternorrhyncha</taxon>
        <taxon>Aphidomorpha</taxon>
        <taxon>Aphidoidea</taxon>
        <taxon>Aphididae</taxon>
        <taxon>Lachninae</taxon>
        <taxon>Cinara</taxon>
    </lineage>
</organism>